<evidence type="ECO:0000313" key="3">
    <source>
        <dbReference type="Proteomes" id="UP000762676"/>
    </source>
</evidence>
<evidence type="ECO:0000259" key="1">
    <source>
        <dbReference type="PROSITE" id="PS50878"/>
    </source>
</evidence>
<dbReference type="AlphaFoldDB" id="A0AAV4H758"/>
<accession>A0AAV4H758</accession>
<evidence type="ECO:0000313" key="2">
    <source>
        <dbReference type="EMBL" id="GFR93295.1"/>
    </source>
</evidence>
<comment type="caution">
    <text evidence="2">The sequence shown here is derived from an EMBL/GenBank/DDBJ whole genome shotgun (WGS) entry which is preliminary data.</text>
</comment>
<dbReference type="FunFam" id="3.30.70.270:FF:000020">
    <property type="entry name" value="Transposon Tf2-6 polyprotein-like Protein"/>
    <property type="match status" value="1"/>
</dbReference>
<proteinExistence type="predicted"/>
<reference evidence="2 3" key="1">
    <citation type="journal article" date="2021" name="Elife">
        <title>Chloroplast acquisition without the gene transfer in kleptoplastic sea slugs, Plakobranchus ocellatus.</title>
        <authorList>
            <person name="Maeda T."/>
            <person name="Takahashi S."/>
            <person name="Yoshida T."/>
            <person name="Shimamura S."/>
            <person name="Takaki Y."/>
            <person name="Nagai Y."/>
            <person name="Toyoda A."/>
            <person name="Suzuki Y."/>
            <person name="Arimoto A."/>
            <person name="Ishii H."/>
            <person name="Satoh N."/>
            <person name="Nishiyama T."/>
            <person name="Hasebe M."/>
            <person name="Maruyama T."/>
            <person name="Minagawa J."/>
            <person name="Obokata J."/>
            <person name="Shigenobu S."/>
        </authorList>
    </citation>
    <scope>NUCLEOTIDE SEQUENCE [LARGE SCALE GENOMIC DNA]</scope>
</reference>
<keyword evidence="3" id="KW-1185">Reference proteome</keyword>
<protein>
    <submittedName>
        <fullName evidence="2">Pol polyprotein</fullName>
    </submittedName>
</protein>
<dbReference type="Gene3D" id="3.30.70.270">
    <property type="match status" value="2"/>
</dbReference>
<feature type="domain" description="Reverse transcriptase" evidence="1">
    <location>
        <begin position="1"/>
        <end position="67"/>
    </location>
</feature>
<dbReference type="InterPro" id="IPR043128">
    <property type="entry name" value="Rev_trsase/Diguanyl_cyclase"/>
</dbReference>
<gene>
    <name evidence="2" type="ORF">ElyMa_002639100</name>
</gene>
<dbReference type="InterPro" id="IPR000477">
    <property type="entry name" value="RT_dom"/>
</dbReference>
<dbReference type="Pfam" id="PF00078">
    <property type="entry name" value="RVT_1"/>
    <property type="match status" value="1"/>
</dbReference>
<dbReference type="InterPro" id="IPR043502">
    <property type="entry name" value="DNA/RNA_pol_sf"/>
</dbReference>
<dbReference type="Proteomes" id="UP000762676">
    <property type="component" value="Unassembled WGS sequence"/>
</dbReference>
<name>A0AAV4H758_9GAST</name>
<dbReference type="PANTHER" id="PTHR33064:SF37">
    <property type="entry name" value="RIBONUCLEASE H"/>
    <property type="match status" value="1"/>
</dbReference>
<dbReference type="SUPFAM" id="SSF56672">
    <property type="entry name" value="DNA/RNA polymerases"/>
    <property type="match status" value="1"/>
</dbReference>
<sequence length="187" mass="21721">MEDCFSDMNYKFMTTYVDDVTVFTPTYEEHLQCLRKVFQRIREKGLKLAPKKCAIGQKAVTILGYLVSRDGVAPDPEKIKAVKEWPSPTNAKELRAFLGFAGYYRRFVQNFAAIARPLTNLLPPTRTKNQQTPIAQWKWQAEQEEAFKTLKSRLCTAPNQTLPDIYQESLSEGRVHADLRRKNYKRR</sequence>
<dbReference type="InterPro" id="IPR051320">
    <property type="entry name" value="Viral_Replic_Matur_Polypro"/>
</dbReference>
<dbReference type="PANTHER" id="PTHR33064">
    <property type="entry name" value="POL PROTEIN"/>
    <property type="match status" value="1"/>
</dbReference>
<dbReference type="PROSITE" id="PS50878">
    <property type="entry name" value="RT_POL"/>
    <property type="match status" value="1"/>
</dbReference>
<organism evidence="2 3">
    <name type="scientific">Elysia marginata</name>
    <dbReference type="NCBI Taxonomy" id="1093978"/>
    <lineage>
        <taxon>Eukaryota</taxon>
        <taxon>Metazoa</taxon>
        <taxon>Spiralia</taxon>
        <taxon>Lophotrochozoa</taxon>
        <taxon>Mollusca</taxon>
        <taxon>Gastropoda</taxon>
        <taxon>Heterobranchia</taxon>
        <taxon>Euthyneura</taxon>
        <taxon>Panpulmonata</taxon>
        <taxon>Sacoglossa</taxon>
        <taxon>Placobranchoidea</taxon>
        <taxon>Plakobranchidae</taxon>
        <taxon>Elysia</taxon>
    </lineage>
</organism>
<dbReference type="EMBL" id="BMAT01005453">
    <property type="protein sequence ID" value="GFR93295.1"/>
    <property type="molecule type" value="Genomic_DNA"/>
</dbReference>